<sequence>MVFHKGSRYSALPRFAGDAFKGLKPRTIPAATPVLEHTVALKDRLDALSQNYYRNPRNWTRLSEANPTALFAEDLLWVDELREEDGRERLGAVVLIPRREEEQK</sequence>
<dbReference type="AlphaFoldDB" id="A0A547PPS3"/>
<proteinExistence type="predicted"/>
<organism evidence="1 2">
    <name type="scientific">Palleronia caenipelagi</name>
    <dbReference type="NCBI Taxonomy" id="2489174"/>
    <lineage>
        <taxon>Bacteria</taxon>
        <taxon>Pseudomonadati</taxon>
        <taxon>Pseudomonadota</taxon>
        <taxon>Alphaproteobacteria</taxon>
        <taxon>Rhodobacterales</taxon>
        <taxon>Roseobacteraceae</taxon>
        <taxon>Palleronia</taxon>
    </lineage>
</organism>
<protein>
    <submittedName>
        <fullName evidence="1">Uncharacterized protein</fullName>
    </submittedName>
</protein>
<keyword evidence="2" id="KW-1185">Reference proteome</keyword>
<evidence type="ECO:0000313" key="1">
    <source>
        <dbReference type="EMBL" id="TRD16110.1"/>
    </source>
</evidence>
<comment type="caution">
    <text evidence="1">The sequence shown here is derived from an EMBL/GenBank/DDBJ whole genome shotgun (WGS) entry which is preliminary data.</text>
</comment>
<evidence type="ECO:0000313" key="2">
    <source>
        <dbReference type="Proteomes" id="UP000318590"/>
    </source>
</evidence>
<reference evidence="1 2" key="1">
    <citation type="submission" date="2019-06" db="EMBL/GenBank/DDBJ databases">
        <title>Paenimaribius caenipelagi gen. nov., sp. nov., isolated from a tidal flat.</title>
        <authorList>
            <person name="Yoon J.-H."/>
        </authorList>
    </citation>
    <scope>NUCLEOTIDE SEQUENCE [LARGE SCALE GENOMIC DNA]</scope>
    <source>
        <strain evidence="1 2">JBTF-M29</strain>
    </source>
</reference>
<dbReference type="OrthoDB" id="9809850at2"/>
<dbReference type="Proteomes" id="UP000318590">
    <property type="component" value="Unassembled WGS sequence"/>
</dbReference>
<gene>
    <name evidence="1" type="ORF">FEV53_14595</name>
</gene>
<dbReference type="EMBL" id="VFSV01000031">
    <property type="protein sequence ID" value="TRD16110.1"/>
    <property type="molecule type" value="Genomic_DNA"/>
</dbReference>
<name>A0A547PPS3_9RHOB</name>
<accession>A0A547PPS3</accession>
<dbReference type="RefSeq" id="WP_142835549.1">
    <property type="nucleotide sequence ID" value="NZ_VFSV01000031.1"/>
</dbReference>